<protein>
    <recommendedName>
        <fullName evidence="2">histidine kinase</fullName>
        <ecNumber evidence="2">2.7.13.3</ecNumber>
    </recommendedName>
</protein>
<dbReference type="Gene3D" id="3.30.450.20">
    <property type="entry name" value="PAS domain"/>
    <property type="match status" value="1"/>
</dbReference>
<dbReference type="EMBL" id="JAGGJU010000017">
    <property type="protein sequence ID" value="MBP1853333.1"/>
    <property type="molecule type" value="Genomic_DNA"/>
</dbReference>
<keyword evidence="4" id="KW-0808">Transferase</keyword>
<dbReference type="EC" id="2.7.13.3" evidence="2"/>
<dbReference type="InterPro" id="IPR011102">
    <property type="entry name" value="Sig_transdc_His_kinase_HWE"/>
</dbReference>
<dbReference type="SUPFAM" id="SSF55785">
    <property type="entry name" value="PYP-like sensor domain (PAS domain)"/>
    <property type="match status" value="1"/>
</dbReference>
<dbReference type="Pfam" id="PF08448">
    <property type="entry name" value="PAS_4"/>
    <property type="match status" value="1"/>
</dbReference>
<accession>A0ABS4E5Z0</accession>
<evidence type="ECO:0000256" key="5">
    <source>
        <dbReference type="ARBA" id="ARBA00022741"/>
    </source>
</evidence>
<evidence type="ECO:0000256" key="2">
    <source>
        <dbReference type="ARBA" id="ARBA00012438"/>
    </source>
</evidence>
<keyword evidence="10" id="KW-1185">Reference proteome</keyword>
<dbReference type="Pfam" id="PF07536">
    <property type="entry name" value="HWE_HK"/>
    <property type="match status" value="1"/>
</dbReference>
<dbReference type="Gene3D" id="3.30.565.10">
    <property type="entry name" value="Histidine kinase-like ATPase, C-terminal domain"/>
    <property type="match status" value="1"/>
</dbReference>
<evidence type="ECO:0000256" key="4">
    <source>
        <dbReference type="ARBA" id="ARBA00022679"/>
    </source>
</evidence>
<dbReference type="GO" id="GO:0016301">
    <property type="term" value="F:kinase activity"/>
    <property type="evidence" value="ECO:0007669"/>
    <property type="project" value="UniProtKB-KW"/>
</dbReference>
<dbReference type="InterPro" id="IPR036890">
    <property type="entry name" value="HATPase_C_sf"/>
</dbReference>
<organism evidence="9 10">
    <name type="scientific">Rhizobium halophytocola</name>
    <dbReference type="NCBI Taxonomy" id="735519"/>
    <lineage>
        <taxon>Bacteria</taxon>
        <taxon>Pseudomonadati</taxon>
        <taxon>Pseudomonadota</taxon>
        <taxon>Alphaproteobacteria</taxon>
        <taxon>Hyphomicrobiales</taxon>
        <taxon>Rhizobiaceae</taxon>
        <taxon>Rhizobium/Agrobacterium group</taxon>
        <taxon>Rhizobium</taxon>
    </lineage>
</organism>
<evidence type="ECO:0000259" key="8">
    <source>
        <dbReference type="SMART" id="SM00911"/>
    </source>
</evidence>
<evidence type="ECO:0000256" key="6">
    <source>
        <dbReference type="ARBA" id="ARBA00022777"/>
    </source>
</evidence>
<dbReference type="InterPro" id="IPR035965">
    <property type="entry name" value="PAS-like_dom_sf"/>
</dbReference>
<evidence type="ECO:0000256" key="1">
    <source>
        <dbReference type="ARBA" id="ARBA00000085"/>
    </source>
</evidence>
<comment type="catalytic activity">
    <reaction evidence="1">
        <text>ATP + protein L-histidine = ADP + protein N-phospho-L-histidine.</text>
        <dbReference type="EC" id="2.7.13.3"/>
    </reaction>
</comment>
<keyword evidence="5" id="KW-0547">Nucleotide-binding</keyword>
<dbReference type="PANTHER" id="PTHR41523:SF7">
    <property type="entry name" value="HISTIDINE KINASE"/>
    <property type="match status" value="1"/>
</dbReference>
<keyword evidence="3" id="KW-0597">Phosphoprotein</keyword>
<comment type="caution">
    <text evidence="9">The sequence shown here is derived from an EMBL/GenBank/DDBJ whole genome shotgun (WGS) entry which is preliminary data.</text>
</comment>
<dbReference type="InterPro" id="IPR013656">
    <property type="entry name" value="PAS_4"/>
</dbReference>
<proteinExistence type="predicted"/>
<evidence type="ECO:0000256" key="7">
    <source>
        <dbReference type="ARBA" id="ARBA00022840"/>
    </source>
</evidence>
<evidence type="ECO:0000256" key="3">
    <source>
        <dbReference type="ARBA" id="ARBA00022553"/>
    </source>
</evidence>
<reference evidence="9 10" key="1">
    <citation type="submission" date="2021-03" db="EMBL/GenBank/DDBJ databases">
        <title>Genomic Encyclopedia of Type Strains, Phase IV (KMG-IV): sequencing the most valuable type-strain genomes for metagenomic binning, comparative biology and taxonomic classification.</title>
        <authorList>
            <person name="Goeker M."/>
        </authorList>
    </citation>
    <scope>NUCLEOTIDE SEQUENCE [LARGE SCALE GENOMIC DNA]</scope>
    <source>
        <strain evidence="9 10">DSM 21600</strain>
    </source>
</reference>
<gene>
    <name evidence="9" type="ORF">J2Z17_004794</name>
</gene>
<evidence type="ECO:0000313" key="9">
    <source>
        <dbReference type="EMBL" id="MBP1853333.1"/>
    </source>
</evidence>
<keyword evidence="7" id="KW-0067">ATP-binding</keyword>
<sequence>MTTSNGWTGLEEVPPVSDFLAGPGRMETRFRAFDWSQTALGAPETWPGPLKANVRMMLGSRQPVCICWGPELITLYNNAFAPFLGVKDRNALGQSFQTIWAEIWDDLLPFVRKALSGVGTWVEDLPLFMNRYGFQEETYWTFSYSPLHDADGRIAGFINIATDATPHVLMQRRMTENMAKAQEYIAEHQVADRQNVVLHQEMQHRIKNMLAMVSAVVSQSLRHSSSLKEAGETIGSRIMALGRAQDILTQSDLVSADIAAIVKAALSPHIDSAHRVTSNGPDIAIPAKQGLGLSLAIHELATNAVKYGALSVPAGTVDLSWQVSEGRRLNFVWQESGGPAVSAPLRSGFGSTLTGRVVAAYFNGTGQTFYEPQGIKFVLDGVVDRE</sequence>
<dbReference type="PANTHER" id="PTHR41523">
    <property type="entry name" value="TWO-COMPONENT SYSTEM SENSOR PROTEIN"/>
    <property type="match status" value="1"/>
</dbReference>
<evidence type="ECO:0000313" key="10">
    <source>
        <dbReference type="Proteomes" id="UP000759443"/>
    </source>
</evidence>
<feature type="domain" description="Signal transduction histidine kinase HWE region" evidence="8">
    <location>
        <begin position="201"/>
        <end position="282"/>
    </location>
</feature>
<keyword evidence="6 9" id="KW-0418">Kinase</keyword>
<dbReference type="RefSeq" id="WP_245224325.1">
    <property type="nucleotide sequence ID" value="NZ_JAGGJU010000017.1"/>
</dbReference>
<dbReference type="SMART" id="SM00911">
    <property type="entry name" value="HWE_HK"/>
    <property type="match status" value="1"/>
</dbReference>
<dbReference type="Proteomes" id="UP000759443">
    <property type="component" value="Unassembled WGS sequence"/>
</dbReference>
<name>A0ABS4E5Z0_9HYPH</name>